<sequence length="62" mass="6966">MLSNLRSSQVQILVLLTAGRNESLPSCFTHFSRLHFRFSRLICSQLLSIFISGDRKSVAVAL</sequence>
<accession>A0A0A9GKY7</accession>
<reference evidence="1" key="2">
    <citation type="journal article" date="2015" name="Data Brief">
        <title>Shoot transcriptome of the giant reed, Arundo donax.</title>
        <authorList>
            <person name="Barrero R.A."/>
            <person name="Guerrero F.D."/>
            <person name="Moolhuijzen P."/>
            <person name="Goolsby J.A."/>
            <person name="Tidwell J."/>
            <person name="Bellgard S.E."/>
            <person name="Bellgard M.I."/>
        </authorList>
    </citation>
    <scope>NUCLEOTIDE SEQUENCE</scope>
    <source>
        <tissue evidence="1">Shoot tissue taken approximately 20 cm above the soil surface</tissue>
    </source>
</reference>
<evidence type="ECO:0000313" key="1">
    <source>
        <dbReference type="EMBL" id="JAE21358.1"/>
    </source>
</evidence>
<organism evidence="1">
    <name type="scientific">Arundo donax</name>
    <name type="common">Giant reed</name>
    <name type="synonym">Donax arundinaceus</name>
    <dbReference type="NCBI Taxonomy" id="35708"/>
    <lineage>
        <taxon>Eukaryota</taxon>
        <taxon>Viridiplantae</taxon>
        <taxon>Streptophyta</taxon>
        <taxon>Embryophyta</taxon>
        <taxon>Tracheophyta</taxon>
        <taxon>Spermatophyta</taxon>
        <taxon>Magnoliopsida</taxon>
        <taxon>Liliopsida</taxon>
        <taxon>Poales</taxon>
        <taxon>Poaceae</taxon>
        <taxon>PACMAD clade</taxon>
        <taxon>Arundinoideae</taxon>
        <taxon>Arundineae</taxon>
        <taxon>Arundo</taxon>
    </lineage>
</organism>
<proteinExistence type="predicted"/>
<dbReference type="EMBL" id="GBRH01176538">
    <property type="protein sequence ID" value="JAE21358.1"/>
    <property type="molecule type" value="Transcribed_RNA"/>
</dbReference>
<reference evidence="1" key="1">
    <citation type="submission" date="2014-09" db="EMBL/GenBank/DDBJ databases">
        <authorList>
            <person name="Magalhaes I.L.F."/>
            <person name="Oliveira U."/>
            <person name="Santos F.R."/>
            <person name="Vidigal T.H.D.A."/>
            <person name="Brescovit A.D."/>
            <person name="Santos A.J."/>
        </authorList>
    </citation>
    <scope>NUCLEOTIDE SEQUENCE</scope>
    <source>
        <tissue evidence="1">Shoot tissue taken approximately 20 cm above the soil surface</tissue>
    </source>
</reference>
<dbReference type="AlphaFoldDB" id="A0A0A9GKY7"/>
<name>A0A0A9GKY7_ARUDO</name>
<protein>
    <submittedName>
        <fullName evidence="1">Light-mediated development protein DET1</fullName>
    </submittedName>
</protein>